<dbReference type="EMBL" id="CP011974">
    <property type="protein sequence ID" value="AKO92070.1"/>
    <property type="molecule type" value="Genomic_DNA"/>
</dbReference>
<dbReference type="KEGG" id="beo:BEH_08135"/>
<dbReference type="Pfam" id="PF01740">
    <property type="entry name" value="STAS"/>
    <property type="match status" value="1"/>
</dbReference>
<accession>A0A0H4KEM2</accession>
<sequence>MSVSQYLPHPYFHVKHDFTILSQSAQSNDVFPHADNFLELVDSGSKSKALSILSEFNRMATCELTMRTLYSPYALMDVSIHWHAGEGHVLCIEKDTRLTELERLVSQHRARLAETNMELLDKKEELEQALTKVKKLSSPLIEITKKEALVPLFGDLDNELIEHNETPLLAKIFEKEYDVIYFDFSGVGGITDDGVSKFVDLLHELDLMGVVPSVVAIKPKHAMHLNKTSINMKIEFQNSLSKVLKKSNCAT</sequence>
<keyword evidence="2" id="KW-1185">Reference proteome</keyword>
<evidence type="ECO:0000313" key="2">
    <source>
        <dbReference type="Proteomes" id="UP000036202"/>
    </source>
</evidence>
<organism evidence="1 2">
    <name type="scientific">Priestia filamentosa</name>
    <dbReference type="NCBI Taxonomy" id="1402861"/>
    <lineage>
        <taxon>Bacteria</taxon>
        <taxon>Bacillati</taxon>
        <taxon>Bacillota</taxon>
        <taxon>Bacilli</taxon>
        <taxon>Bacillales</taxon>
        <taxon>Bacillaceae</taxon>
        <taxon>Priestia</taxon>
    </lineage>
</organism>
<dbReference type="Proteomes" id="UP000036202">
    <property type="component" value="Chromosome"/>
</dbReference>
<dbReference type="PANTHER" id="PTHR33745:SF8">
    <property type="entry name" value="BLUE-LIGHT PHOTORECEPTOR"/>
    <property type="match status" value="1"/>
</dbReference>
<dbReference type="PANTHER" id="PTHR33745">
    <property type="entry name" value="RSBT ANTAGONIST PROTEIN RSBS-RELATED"/>
    <property type="match status" value="1"/>
</dbReference>
<protein>
    <submittedName>
        <fullName evidence="1">Uncharacterized protein</fullName>
    </submittedName>
</protein>
<reference evidence="2" key="2">
    <citation type="submission" date="2015-06" db="EMBL/GenBank/DDBJ databases">
        <title>Genome Sequence of Bacillus endophyticus and Analysis of its Companion Mechanism in the Ketogulonigenium vulgare-Bacillus strain Consortium.</title>
        <authorList>
            <person name="Jia N."/>
            <person name="Du J."/>
            <person name="Ding M.-Z."/>
            <person name="Gao F."/>
            <person name="Yuan Y.-J."/>
        </authorList>
    </citation>
    <scope>NUCLEOTIDE SEQUENCE [LARGE SCALE GENOMIC DNA]</scope>
    <source>
        <strain evidence="2">Hbe603</strain>
    </source>
</reference>
<dbReference type="SUPFAM" id="SSF52091">
    <property type="entry name" value="SpoIIaa-like"/>
    <property type="match status" value="1"/>
</dbReference>
<dbReference type="AlphaFoldDB" id="A0A1X7G3I3"/>
<gene>
    <name evidence="1" type="ORF">BEH_08135</name>
</gene>
<name>A0A1X7G3I3_9BACI</name>
<dbReference type="InterPro" id="IPR036513">
    <property type="entry name" value="STAS_dom_sf"/>
</dbReference>
<dbReference type="OrthoDB" id="2624594at2"/>
<dbReference type="InterPro" id="IPR002645">
    <property type="entry name" value="STAS_dom"/>
</dbReference>
<proteinExistence type="predicted"/>
<accession>A0A1X7G3I3</accession>
<dbReference type="InterPro" id="IPR051932">
    <property type="entry name" value="Bact_StressResp_Reg"/>
</dbReference>
<dbReference type="GeneID" id="93703615"/>
<evidence type="ECO:0000313" key="1">
    <source>
        <dbReference type="EMBL" id="AKO92070.1"/>
    </source>
</evidence>
<dbReference type="RefSeq" id="WP_040058086.1">
    <property type="nucleotide sequence ID" value="NZ_CP011974.1"/>
</dbReference>
<reference evidence="1 2" key="1">
    <citation type="journal article" date="2015" name="PLoS ONE">
        <title>Genome Sequence of Bacillus endophyticus and Analysis of Its Companion Mechanism in the Ketogulonigenium vulgare-Bacillus Strain Consortium.</title>
        <authorList>
            <person name="Jia N."/>
            <person name="Du J."/>
            <person name="Ding M.Z."/>
            <person name="Gao F."/>
            <person name="Yuan Y.J."/>
        </authorList>
    </citation>
    <scope>NUCLEOTIDE SEQUENCE [LARGE SCALE GENOMIC DNA]</scope>
    <source>
        <strain evidence="1 2">Hbe603</strain>
    </source>
</reference>
<dbReference type="Gene3D" id="3.30.750.24">
    <property type="entry name" value="STAS domain"/>
    <property type="match status" value="1"/>
</dbReference>
<dbReference type="PATRIC" id="fig|135735.6.peg.1670"/>